<dbReference type="InterPro" id="IPR050872">
    <property type="entry name" value="PPR_P_subfamily"/>
</dbReference>
<name>A0ABQ7ZIP0_BRANA</name>
<evidence type="ECO:0000256" key="1">
    <source>
        <dbReference type="ARBA" id="ARBA00007626"/>
    </source>
</evidence>
<dbReference type="Gene3D" id="1.25.40.10">
    <property type="entry name" value="Tetratricopeptide repeat domain"/>
    <property type="match status" value="2"/>
</dbReference>
<dbReference type="Proteomes" id="UP000824890">
    <property type="component" value="Unassembled WGS sequence"/>
</dbReference>
<evidence type="ECO:0000256" key="3">
    <source>
        <dbReference type="PROSITE-ProRule" id="PRU00708"/>
    </source>
</evidence>
<comment type="similarity">
    <text evidence="1">Belongs to the PPR family. P subfamily.</text>
</comment>
<dbReference type="InterPro" id="IPR011990">
    <property type="entry name" value="TPR-like_helical_dom_sf"/>
</dbReference>
<dbReference type="PANTHER" id="PTHR46128:SF211">
    <property type="entry name" value="PENTACOTRIPEPTIDE-REPEAT REGION OF PRORP DOMAIN-CONTAINING PROTEIN"/>
    <property type="match status" value="1"/>
</dbReference>
<feature type="repeat" description="PPR" evidence="3">
    <location>
        <begin position="15"/>
        <end position="45"/>
    </location>
</feature>
<comment type="caution">
    <text evidence="4">The sequence shown here is derived from an EMBL/GenBank/DDBJ whole genome shotgun (WGS) entry which is preliminary data.</text>
</comment>
<dbReference type="InterPro" id="IPR002885">
    <property type="entry name" value="PPR_rpt"/>
</dbReference>
<keyword evidence="2" id="KW-0677">Repeat</keyword>
<feature type="non-terminal residue" evidence="4">
    <location>
        <position position="1"/>
    </location>
</feature>
<reference evidence="4 5" key="1">
    <citation type="submission" date="2021-05" db="EMBL/GenBank/DDBJ databases">
        <title>Genome Assembly of Synthetic Allotetraploid Brassica napus Reveals Homoeologous Exchanges between Subgenomes.</title>
        <authorList>
            <person name="Davis J.T."/>
        </authorList>
    </citation>
    <scope>NUCLEOTIDE SEQUENCE [LARGE SCALE GENOMIC DNA]</scope>
    <source>
        <strain evidence="5">cv. Da-Ae</strain>
        <tissue evidence="4">Seedling</tissue>
    </source>
</reference>
<gene>
    <name evidence="4" type="ORF">HID58_067453</name>
</gene>
<feature type="repeat" description="PPR" evidence="3">
    <location>
        <begin position="81"/>
        <end position="115"/>
    </location>
</feature>
<keyword evidence="5" id="KW-1185">Reference proteome</keyword>
<proteinExistence type="inferred from homology"/>
<accession>A0ABQ7ZIP0</accession>
<dbReference type="Pfam" id="PF12854">
    <property type="entry name" value="PPR_1"/>
    <property type="match status" value="1"/>
</dbReference>
<dbReference type="PROSITE" id="PS51375">
    <property type="entry name" value="PPR"/>
    <property type="match status" value="2"/>
</dbReference>
<evidence type="ECO:0008006" key="6">
    <source>
        <dbReference type="Google" id="ProtNLM"/>
    </source>
</evidence>
<dbReference type="NCBIfam" id="TIGR00756">
    <property type="entry name" value="PPR"/>
    <property type="match status" value="3"/>
</dbReference>
<dbReference type="PANTHER" id="PTHR46128">
    <property type="entry name" value="MITOCHONDRIAL GROUP I INTRON SPLICING FACTOR CCM1"/>
    <property type="match status" value="1"/>
</dbReference>
<protein>
    <recommendedName>
        <fullName evidence="6">Pentatricopeptide repeat-containing protein</fullName>
    </recommendedName>
</protein>
<dbReference type="Pfam" id="PF13041">
    <property type="entry name" value="PPR_2"/>
    <property type="match status" value="1"/>
</dbReference>
<sequence>TRRGECLTSKGCVPNVVTYNTFIKGFRKSKRAHDGMKLFCEITHKMLHGDTFTYNTLIHGYCKVGKLVSPKSLNLKEVKPDVVMYRTMIYGLCRKGLRHEADVMYRQMTADEFLQGDDLMSHLRLGNAD</sequence>
<dbReference type="EMBL" id="JAGKQM010000015">
    <property type="protein sequence ID" value="KAH0880059.1"/>
    <property type="molecule type" value="Genomic_DNA"/>
</dbReference>
<evidence type="ECO:0000256" key="2">
    <source>
        <dbReference type="ARBA" id="ARBA00022737"/>
    </source>
</evidence>
<organism evidence="4 5">
    <name type="scientific">Brassica napus</name>
    <name type="common">Rape</name>
    <dbReference type="NCBI Taxonomy" id="3708"/>
    <lineage>
        <taxon>Eukaryota</taxon>
        <taxon>Viridiplantae</taxon>
        <taxon>Streptophyta</taxon>
        <taxon>Embryophyta</taxon>
        <taxon>Tracheophyta</taxon>
        <taxon>Spermatophyta</taxon>
        <taxon>Magnoliopsida</taxon>
        <taxon>eudicotyledons</taxon>
        <taxon>Gunneridae</taxon>
        <taxon>Pentapetalae</taxon>
        <taxon>rosids</taxon>
        <taxon>malvids</taxon>
        <taxon>Brassicales</taxon>
        <taxon>Brassicaceae</taxon>
        <taxon>Brassiceae</taxon>
        <taxon>Brassica</taxon>
    </lineage>
</organism>
<evidence type="ECO:0000313" key="5">
    <source>
        <dbReference type="Proteomes" id="UP000824890"/>
    </source>
</evidence>
<evidence type="ECO:0000313" key="4">
    <source>
        <dbReference type="EMBL" id="KAH0880059.1"/>
    </source>
</evidence>